<reference evidence="11" key="3">
    <citation type="submission" date="2025-09" db="UniProtKB">
        <authorList>
            <consortium name="Ensembl"/>
        </authorList>
    </citation>
    <scope>IDENTIFICATION</scope>
    <source>
        <strain evidence="11">Guanapo</strain>
    </source>
</reference>
<dbReference type="SUPFAM" id="SSF143437">
    <property type="entry name" value="THUMP domain-like"/>
    <property type="match status" value="1"/>
</dbReference>
<feature type="region of interest" description="Disordered" evidence="8">
    <location>
        <begin position="183"/>
        <end position="247"/>
    </location>
</feature>
<dbReference type="Gene3D" id="3.40.50.150">
    <property type="entry name" value="Vaccinia Virus protein VP39"/>
    <property type="match status" value="1"/>
</dbReference>
<evidence type="ECO:0000256" key="6">
    <source>
        <dbReference type="ARBA" id="ARBA00022694"/>
    </source>
</evidence>
<feature type="compositionally biased region" description="Basic and acidic residues" evidence="8">
    <location>
        <begin position="522"/>
        <end position="544"/>
    </location>
</feature>
<dbReference type="PROSITE" id="PS51165">
    <property type="entry name" value="THUMP"/>
    <property type="match status" value="1"/>
</dbReference>
<feature type="region of interest" description="Disordered" evidence="8">
    <location>
        <begin position="43"/>
        <end position="75"/>
    </location>
</feature>
<name>A0A3P9NVA6_POERE</name>
<keyword evidence="9" id="KW-0732">Signal</keyword>
<feature type="domain" description="THUMP" evidence="10">
    <location>
        <begin position="207"/>
        <end position="315"/>
    </location>
</feature>
<evidence type="ECO:0000259" key="10">
    <source>
        <dbReference type="PROSITE" id="PS51165"/>
    </source>
</evidence>
<keyword evidence="12" id="KW-1185">Reference proteome</keyword>
<evidence type="ECO:0000256" key="4">
    <source>
        <dbReference type="ARBA" id="ARBA00022603"/>
    </source>
</evidence>
<feature type="compositionally biased region" description="Polar residues" evidence="8">
    <location>
        <begin position="43"/>
        <end position="61"/>
    </location>
</feature>
<feature type="chain" id="PRO_5018002942" evidence="9">
    <location>
        <begin position="20"/>
        <end position="544"/>
    </location>
</feature>
<feature type="signal peptide" evidence="9">
    <location>
        <begin position="1"/>
        <end position="19"/>
    </location>
</feature>
<dbReference type="GO" id="GO:0030488">
    <property type="term" value="P:tRNA methylation"/>
    <property type="evidence" value="ECO:0007669"/>
    <property type="project" value="TreeGrafter"/>
</dbReference>
<dbReference type="STRING" id="8081.ENSPREP00000013497"/>
<proteinExistence type="inferred from homology"/>
<feature type="compositionally biased region" description="Low complexity" evidence="8">
    <location>
        <begin position="200"/>
        <end position="221"/>
    </location>
</feature>
<evidence type="ECO:0000256" key="2">
    <source>
        <dbReference type="ARBA" id="ARBA00008361"/>
    </source>
</evidence>
<dbReference type="GO" id="GO:0043527">
    <property type="term" value="C:tRNA methyltransferase complex"/>
    <property type="evidence" value="ECO:0007669"/>
    <property type="project" value="UniProtKB-ARBA"/>
</dbReference>
<keyword evidence="6" id="KW-0819">tRNA processing</keyword>
<dbReference type="CDD" id="cd11715">
    <property type="entry name" value="THUMP_AdoMetMT"/>
    <property type="match status" value="1"/>
</dbReference>
<evidence type="ECO:0000313" key="12">
    <source>
        <dbReference type="Proteomes" id="UP000242638"/>
    </source>
</evidence>
<keyword evidence="5" id="KW-0808">Transferase</keyword>
<evidence type="ECO:0000256" key="8">
    <source>
        <dbReference type="SAM" id="MobiDB-lite"/>
    </source>
</evidence>
<dbReference type="GeneTree" id="ENSGT00530000063557"/>
<accession>A0A3P9NVA6</accession>
<dbReference type="PANTHER" id="PTHR14911:SF13">
    <property type="entry name" value="TRNA (GUANINE(6)-N2)-METHYLTRANSFERASE THUMP3"/>
    <property type="match status" value="1"/>
</dbReference>
<evidence type="ECO:0000256" key="7">
    <source>
        <dbReference type="PROSITE-ProRule" id="PRU00529"/>
    </source>
</evidence>
<dbReference type="GO" id="GO:0003723">
    <property type="term" value="F:RNA binding"/>
    <property type="evidence" value="ECO:0007669"/>
    <property type="project" value="UniProtKB-UniRule"/>
</dbReference>
<dbReference type="Proteomes" id="UP000242638">
    <property type="component" value="Unassembled WGS sequence"/>
</dbReference>
<dbReference type="PROSITE" id="PS01261">
    <property type="entry name" value="UPF0020"/>
    <property type="match status" value="1"/>
</dbReference>
<dbReference type="PANTHER" id="PTHR14911">
    <property type="entry name" value="THUMP DOMAIN-CONTAINING"/>
    <property type="match status" value="1"/>
</dbReference>
<feature type="compositionally biased region" description="Basic and acidic residues" evidence="8">
    <location>
        <begin position="231"/>
        <end position="244"/>
    </location>
</feature>
<evidence type="ECO:0000256" key="5">
    <source>
        <dbReference type="ARBA" id="ARBA00022679"/>
    </source>
</evidence>
<feature type="compositionally biased region" description="Low complexity" evidence="8">
    <location>
        <begin position="62"/>
        <end position="75"/>
    </location>
</feature>
<comment type="similarity">
    <text evidence="2">Belongs to the methyltransferase superfamily.</text>
</comment>
<comment type="subcellular location">
    <subcellularLocation>
        <location evidence="1">Cytoplasm</location>
    </subcellularLocation>
</comment>
<dbReference type="Bgee" id="ENSPREG00000009176">
    <property type="expression patterns" value="Expressed in caudal fin and 1 other cell type or tissue"/>
</dbReference>
<dbReference type="Gene3D" id="3.30.2130.30">
    <property type="match status" value="2"/>
</dbReference>
<dbReference type="Pfam" id="PF02926">
    <property type="entry name" value="THUMP"/>
    <property type="match status" value="1"/>
</dbReference>
<dbReference type="SUPFAM" id="SSF53335">
    <property type="entry name" value="S-adenosyl-L-methionine-dependent methyltransferases"/>
    <property type="match status" value="1"/>
</dbReference>
<protein>
    <submittedName>
        <fullName evidence="11">THUMP domain containing 3</fullName>
    </submittedName>
</protein>
<keyword evidence="7" id="KW-0694">RNA-binding</keyword>
<feature type="region of interest" description="Disordered" evidence="8">
    <location>
        <begin position="520"/>
        <end position="544"/>
    </location>
</feature>
<keyword evidence="4" id="KW-0489">Methyltransferase</keyword>
<dbReference type="Ensembl" id="ENSPRET00000013634.1">
    <property type="protein sequence ID" value="ENSPREP00000013497.1"/>
    <property type="gene ID" value="ENSPREG00000009176.1"/>
</dbReference>
<reference evidence="11" key="2">
    <citation type="submission" date="2025-08" db="UniProtKB">
        <authorList>
            <consortium name="Ensembl"/>
        </authorList>
    </citation>
    <scope>IDENTIFICATION</scope>
    <source>
        <strain evidence="11">Guanapo</strain>
    </source>
</reference>
<dbReference type="SMART" id="SM00981">
    <property type="entry name" value="THUMP"/>
    <property type="match status" value="1"/>
</dbReference>
<dbReference type="GO" id="GO:0016423">
    <property type="term" value="F:tRNA (guanine) methyltransferase activity"/>
    <property type="evidence" value="ECO:0007669"/>
    <property type="project" value="TreeGrafter"/>
</dbReference>
<evidence type="ECO:0000256" key="9">
    <source>
        <dbReference type="SAM" id="SignalP"/>
    </source>
</evidence>
<organism evidence="11 12">
    <name type="scientific">Poecilia reticulata</name>
    <name type="common">Guppy</name>
    <name type="synonym">Acanthophacelus reticulatus</name>
    <dbReference type="NCBI Taxonomy" id="8081"/>
    <lineage>
        <taxon>Eukaryota</taxon>
        <taxon>Metazoa</taxon>
        <taxon>Chordata</taxon>
        <taxon>Craniata</taxon>
        <taxon>Vertebrata</taxon>
        <taxon>Euteleostomi</taxon>
        <taxon>Actinopterygii</taxon>
        <taxon>Neopterygii</taxon>
        <taxon>Teleostei</taxon>
        <taxon>Neoteleostei</taxon>
        <taxon>Acanthomorphata</taxon>
        <taxon>Ovalentaria</taxon>
        <taxon>Atherinomorphae</taxon>
        <taxon>Cyprinodontiformes</taxon>
        <taxon>Poeciliidae</taxon>
        <taxon>Poeciliinae</taxon>
        <taxon>Poecilia</taxon>
    </lineage>
</organism>
<evidence type="ECO:0000256" key="1">
    <source>
        <dbReference type="ARBA" id="ARBA00004496"/>
    </source>
</evidence>
<keyword evidence="3" id="KW-0963">Cytoplasm</keyword>
<evidence type="ECO:0000256" key="3">
    <source>
        <dbReference type="ARBA" id="ARBA00022490"/>
    </source>
</evidence>
<dbReference type="InterPro" id="IPR053943">
    <property type="entry name" value="RlmKL-like_Mtase_CS"/>
</dbReference>
<evidence type="ECO:0000313" key="11">
    <source>
        <dbReference type="Ensembl" id="ENSPREP00000013497.1"/>
    </source>
</evidence>
<dbReference type="OMA" id="PIDAIQW"/>
<dbReference type="Pfam" id="PF01170">
    <property type="entry name" value="UPF0020"/>
    <property type="match status" value="1"/>
</dbReference>
<dbReference type="GO" id="GO:0005737">
    <property type="term" value="C:cytoplasm"/>
    <property type="evidence" value="ECO:0007669"/>
    <property type="project" value="UniProtKB-SubCell"/>
</dbReference>
<dbReference type="FunFam" id="3.40.50.150:FF:000073">
    <property type="entry name" value="THUMP domain containing 3"/>
    <property type="match status" value="1"/>
</dbReference>
<dbReference type="InterPro" id="IPR029063">
    <property type="entry name" value="SAM-dependent_MTases_sf"/>
</dbReference>
<sequence>MISLSFLLFVDDMAPQASGLSPPVTFIALTPCLDRSRPQTLLRMSSQAEEAAEQTSNTVEAPTSSSSTETDPTNGTIITVTVGATVPTGFEHTAAEEVKEKIGVDARVSKDRGRIYFPITTDKLFQVHLLRSVDNLFVVVAEYDHYQFKESKEETLNELQELASKLPWTSALEVWRLNRTLKKKKGHRKAGNATRAKSNAEPSEVPAAAAAAETEQQELPQVMSPDDDDAKAEVTPDSETRQQDLEDTAPEVKLIKFRVTCNRAGDKHSFSSNEAARDFGGAVQEFFQWKADMTKFDIEVLLNIHNDEVVIGIALTEESLHRRNISHFGPTTLRSTLCYGMLRLCKPQESDIILDPMCGTGAIPLEGAIEFNESFYIAGDNNDMAVNRTVNNICHIQKRRADKGSPCGLPIDTVQWDLSNLPIRTSSVDIIITDMPFGKRMGSRKKNWDLYPSCLREMARVCRPGSGKAVLLTQDKKCFAKAISRMGGLWRKLHTVWVNVGGLHAGVYLLKRTGSVFGQTPEDVHESRGRGDAQKDERDDKELC</sequence>
<reference evidence="12" key="1">
    <citation type="submission" date="2013-11" db="EMBL/GenBank/DDBJ databases">
        <title>The genomic landscape of the Guanapo guppy.</title>
        <authorList>
            <person name="Kuenstner A."/>
            <person name="Dreyer C."/>
        </authorList>
    </citation>
    <scope>NUCLEOTIDE SEQUENCE</scope>
    <source>
        <strain evidence="12">Guanapo</strain>
    </source>
</reference>
<dbReference type="InterPro" id="IPR000241">
    <property type="entry name" value="RlmKL-like_Mtase"/>
</dbReference>
<dbReference type="AlphaFoldDB" id="A0A3P9NVA6"/>
<dbReference type="InterPro" id="IPR004114">
    <property type="entry name" value="THUMP_dom"/>
</dbReference>